<dbReference type="CDD" id="cd14014">
    <property type="entry name" value="STKc_PknB_like"/>
    <property type="match status" value="1"/>
</dbReference>
<dbReference type="SMART" id="SM00220">
    <property type="entry name" value="S_TKc"/>
    <property type="match status" value="1"/>
</dbReference>
<dbReference type="InterPro" id="IPR011009">
    <property type="entry name" value="Kinase-like_dom_sf"/>
</dbReference>
<protein>
    <recommendedName>
        <fullName evidence="8">Protein kinase domain-containing protein</fullName>
    </recommendedName>
</protein>
<gene>
    <name evidence="9" type="ORF">GCM10009733_018330</name>
</gene>
<feature type="binding site" evidence="5">
    <location>
        <position position="38"/>
    </location>
    <ligand>
        <name>ATP</name>
        <dbReference type="ChEBI" id="CHEBI:30616"/>
    </ligand>
</feature>
<dbReference type="InterPro" id="IPR000719">
    <property type="entry name" value="Prot_kinase_dom"/>
</dbReference>
<feature type="transmembrane region" description="Helical" evidence="7">
    <location>
        <begin position="324"/>
        <end position="343"/>
    </location>
</feature>
<dbReference type="PANTHER" id="PTHR43289:SF34">
    <property type="entry name" value="SERINE_THREONINE-PROTEIN KINASE YBDM-RELATED"/>
    <property type="match status" value="1"/>
</dbReference>
<keyword evidence="7" id="KW-0472">Membrane</keyword>
<dbReference type="EMBL" id="BAAAMU010000009">
    <property type="protein sequence ID" value="GAA1622062.1"/>
    <property type="molecule type" value="Genomic_DNA"/>
</dbReference>
<dbReference type="PROSITE" id="PS50011">
    <property type="entry name" value="PROTEIN_KINASE_DOM"/>
    <property type="match status" value="1"/>
</dbReference>
<name>A0ABN2EY80_9ACTN</name>
<dbReference type="PROSITE" id="PS00108">
    <property type="entry name" value="PROTEIN_KINASE_ST"/>
    <property type="match status" value="1"/>
</dbReference>
<evidence type="ECO:0000256" key="5">
    <source>
        <dbReference type="PROSITE-ProRule" id="PRU10141"/>
    </source>
</evidence>
<dbReference type="InterPro" id="IPR017441">
    <property type="entry name" value="Protein_kinase_ATP_BS"/>
</dbReference>
<evidence type="ECO:0000256" key="6">
    <source>
        <dbReference type="SAM" id="MobiDB-lite"/>
    </source>
</evidence>
<comment type="caution">
    <text evidence="9">The sequence shown here is derived from an EMBL/GenBank/DDBJ whole genome shotgun (WGS) entry which is preliminary data.</text>
</comment>
<dbReference type="InterPro" id="IPR008271">
    <property type="entry name" value="Ser/Thr_kinase_AS"/>
</dbReference>
<accession>A0ABN2EY80</accession>
<dbReference type="RefSeq" id="WP_346103082.1">
    <property type="nucleotide sequence ID" value="NZ_BAAAMU010000009.1"/>
</dbReference>
<evidence type="ECO:0000259" key="8">
    <source>
        <dbReference type="PROSITE" id="PS50011"/>
    </source>
</evidence>
<keyword evidence="3" id="KW-0418">Kinase</keyword>
<feature type="region of interest" description="Disordered" evidence="6">
    <location>
        <begin position="295"/>
        <end position="316"/>
    </location>
</feature>
<keyword evidence="4 5" id="KW-0067">ATP-binding</keyword>
<organism evidence="9 10">
    <name type="scientific">Nonomuraea maheshkhaliensis</name>
    <dbReference type="NCBI Taxonomy" id="419590"/>
    <lineage>
        <taxon>Bacteria</taxon>
        <taxon>Bacillati</taxon>
        <taxon>Actinomycetota</taxon>
        <taxon>Actinomycetes</taxon>
        <taxon>Streptosporangiales</taxon>
        <taxon>Streptosporangiaceae</taxon>
        <taxon>Nonomuraea</taxon>
    </lineage>
</organism>
<dbReference type="PROSITE" id="PS00107">
    <property type="entry name" value="PROTEIN_KINASE_ATP"/>
    <property type="match status" value="1"/>
</dbReference>
<keyword evidence="1" id="KW-0808">Transferase</keyword>
<keyword evidence="10" id="KW-1185">Reference proteome</keyword>
<keyword evidence="7" id="KW-0812">Transmembrane</keyword>
<dbReference type="PANTHER" id="PTHR43289">
    <property type="entry name" value="MITOGEN-ACTIVATED PROTEIN KINASE KINASE KINASE 20-RELATED"/>
    <property type="match status" value="1"/>
</dbReference>
<evidence type="ECO:0000256" key="3">
    <source>
        <dbReference type="ARBA" id="ARBA00022777"/>
    </source>
</evidence>
<reference evidence="9 10" key="1">
    <citation type="journal article" date="2019" name="Int. J. Syst. Evol. Microbiol.">
        <title>The Global Catalogue of Microorganisms (GCM) 10K type strain sequencing project: providing services to taxonomists for standard genome sequencing and annotation.</title>
        <authorList>
            <consortium name="The Broad Institute Genomics Platform"/>
            <consortium name="The Broad Institute Genome Sequencing Center for Infectious Disease"/>
            <person name="Wu L."/>
            <person name="Ma J."/>
        </authorList>
    </citation>
    <scope>NUCLEOTIDE SEQUENCE [LARGE SCALE GENOMIC DNA]</scope>
    <source>
        <strain evidence="9 10">JCM 13929</strain>
    </source>
</reference>
<evidence type="ECO:0000256" key="7">
    <source>
        <dbReference type="SAM" id="Phobius"/>
    </source>
</evidence>
<dbReference type="Gene3D" id="3.30.200.20">
    <property type="entry name" value="Phosphorylase Kinase, domain 1"/>
    <property type="match status" value="1"/>
</dbReference>
<dbReference type="Gene3D" id="1.10.510.10">
    <property type="entry name" value="Transferase(Phosphotransferase) domain 1"/>
    <property type="match status" value="1"/>
</dbReference>
<keyword evidence="2 5" id="KW-0547">Nucleotide-binding</keyword>
<evidence type="ECO:0000313" key="10">
    <source>
        <dbReference type="Proteomes" id="UP001500064"/>
    </source>
</evidence>
<evidence type="ECO:0000256" key="4">
    <source>
        <dbReference type="ARBA" id="ARBA00022840"/>
    </source>
</evidence>
<keyword evidence="7" id="KW-1133">Transmembrane helix</keyword>
<feature type="domain" description="Protein kinase" evidence="8">
    <location>
        <begin position="10"/>
        <end position="266"/>
    </location>
</feature>
<proteinExistence type="predicted"/>
<dbReference type="Pfam" id="PF00069">
    <property type="entry name" value="Pkinase"/>
    <property type="match status" value="1"/>
</dbReference>
<dbReference type="SUPFAM" id="SSF56112">
    <property type="entry name" value="Protein kinase-like (PK-like)"/>
    <property type="match status" value="1"/>
</dbReference>
<sequence length="345" mass="37009">MNGKRIIGGVRLDRKLGEGGFGTVYLGVDLSGRKVAIKVLRAELAADPDHRERFLKEAEAARKVASFCTARVLNAGIDDGVPYIASEYIEGPTLAQAVREQGPRIGGALERLALNTVVALVAIHEAELIHRDLKPGNIILGQDGPCVIDFGIAKDSGSVTTTSAHWGSTAFMSPEQLDGRGLGTHSDMFSWALMMHFAATGDVAFPNSRQVPPAFTIAKYRQLPDLGMFTEPLHSLILACLNRTPEERPSAATVEQGLRRQAGAVLETRVVERGHKGAEVLETDLMLMKESWRGARPGESGQDFATPPDEGLPEPAQTVGPGSVVVFVVILMIIVAMAMLLGLRS</sequence>
<evidence type="ECO:0000256" key="2">
    <source>
        <dbReference type="ARBA" id="ARBA00022741"/>
    </source>
</evidence>
<evidence type="ECO:0000256" key="1">
    <source>
        <dbReference type="ARBA" id="ARBA00022679"/>
    </source>
</evidence>
<dbReference type="Proteomes" id="UP001500064">
    <property type="component" value="Unassembled WGS sequence"/>
</dbReference>
<evidence type="ECO:0000313" key="9">
    <source>
        <dbReference type="EMBL" id="GAA1622062.1"/>
    </source>
</evidence>